<reference evidence="2" key="1">
    <citation type="submission" date="2016-09" db="EMBL/GenBank/DDBJ databases">
        <authorList>
            <person name="Lysoe E."/>
        </authorList>
    </citation>
    <scope>NUCLEOTIDE SEQUENCE [LARGE SCALE GENOMIC DNA]</scope>
    <source>
        <strain evidence="2">LJ96T</strain>
    </source>
</reference>
<dbReference type="GO" id="GO:0030246">
    <property type="term" value="F:carbohydrate binding"/>
    <property type="evidence" value="ECO:0007669"/>
    <property type="project" value="InterPro"/>
</dbReference>
<dbReference type="Proteomes" id="UP000182987">
    <property type="component" value="Chromosome"/>
</dbReference>
<dbReference type="Pfam" id="PF13620">
    <property type="entry name" value="CarboxypepD_reg"/>
    <property type="match status" value="1"/>
</dbReference>
<dbReference type="SUPFAM" id="SSF49452">
    <property type="entry name" value="Starch-binding domain-like"/>
    <property type="match status" value="1"/>
</dbReference>
<accession>A0A1L3EZW9</accession>
<organism evidence="1 2">
    <name type="scientific">Luteibacter rhizovicinus DSM 16549</name>
    <dbReference type="NCBI Taxonomy" id="1440763"/>
    <lineage>
        <taxon>Bacteria</taxon>
        <taxon>Pseudomonadati</taxon>
        <taxon>Pseudomonadota</taxon>
        <taxon>Gammaproteobacteria</taxon>
        <taxon>Lysobacterales</taxon>
        <taxon>Rhodanobacteraceae</taxon>
        <taxon>Luteibacter</taxon>
    </lineage>
</organism>
<proteinExistence type="predicted"/>
<gene>
    <name evidence="1" type="ORF">BJI69_17290</name>
</gene>
<dbReference type="EMBL" id="CP017480">
    <property type="protein sequence ID" value="APG06605.1"/>
    <property type="molecule type" value="Genomic_DNA"/>
</dbReference>
<sequence length="100" mass="10368">MTLFASAITPVHAQGTTASMFGQGPAGGLVTAKSSTGAQRHATIGDNGRYKIIPIPVGTYTITLEKDGKVLDTRKNIPLTVGKGAEIDFACENDKCATDS</sequence>
<dbReference type="AlphaFoldDB" id="A0A1L3EZW9"/>
<dbReference type="InterPro" id="IPR013784">
    <property type="entry name" value="Carb-bd-like_fold"/>
</dbReference>
<protein>
    <recommendedName>
        <fullName evidence="3">Oar protein</fullName>
    </recommendedName>
</protein>
<dbReference type="KEGG" id="lrz:BJI69_17290"/>
<keyword evidence="2" id="KW-1185">Reference proteome</keyword>
<name>A0A1L3EZW9_9GAMM</name>
<dbReference type="Gene3D" id="2.60.40.1120">
    <property type="entry name" value="Carboxypeptidase-like, regulatory domain"/>
    <property type="match status" value="1"/>
</dbReference>
<evidence type="ECO:0000313" key="1">
    <source>
        <dbReference type="EMBL" id="APG06605.1"/>
    </source>
</evidence>
<evidence type="ECO:0000313" key="2">
    <source>
        <dbReference type="Proteomes" id="UP000182987"/>
    </source>
</evidence>
<evidence type="ECO:0008006" key="3">
    <source>
        <dbReference type="Google" id="ProtNLM"/>
    </source>
</evidence>
<dbReference type="STRING" id="1440763.BJI69_17290"/>